<dbReference type="AlphaFoldDB" id="J8HV06"/>
<dbReference type="EMBL" id="AHEU01000030">
    <property type="protein sequence ID" value="EJR28986.1"/>
    <property type="molecule type" value="Genomic_DNA"/>
</dbReference>
<evidence type="ECO:0000313" key="2">
    <source>
        <dbReference type="EMBL" id="EJR28986.1"/>
    </source>
</evidence>
<organism evidence="2 3">
    <name type="scientific">Bacillus cereus VD048</name>
    <dbReference type="NCBI Taxonomy" id="1053226"/>
    <lineage>
        <taxon>Bacteria</taxon>
        <taxon>Bacillati</taxon>
        <taxon>Bacillota</taxon>
        <taxon>Bacilli</taxon>
        <taxon>Bacillales</taxon>
        <taxon>Bacillaceae</taxon>
        <taxon>Bacillus</taxon>
        <taxon>Bacillus cereus group</taxon>
    </lineage>
</organism>
<feature type="transmembrane region" description="Helical" evidence="1">
    <location>
        <begin position="9"/>
        <end position="30"/>
    </location>
</feature>
<name>J8HV06_BACCE</name>
<gene>
    <name evidence="2" type="ORF">IIG_03993</name>
</gene>
<evidence type="ECO:0000256" key="1">
    <source>
        <dbReference type="SAM" id="Phobius"/>
    </source>
</evidence>
<proteinExistence type="predicted"/>
<reference evidence="2 3" key="1">
    <citation type="submission" date="2012-04" db="EMBL/GenBank/DDBJ databases">
        <title>The Genome Sequence of Bacillus cereus VD048.</title>
        <authorList>
            <consortium name="The Broad Institute Genome Sequencing Platform"/>
            <consortium name="The Broad Institute Genome Sequencing Center for Infectious Disease"/>
            <person name="Feldgarden M."/>
            <person name="Van der Auwera G.A."/>
            <person name="Mahillon J."/>
            <person name="Duprez V."/>
            <person name="Timmery S."/>
            <person name="Mattelet C."/>
            <person name="Dierick K."/>
            <person name="Sun M."/>
            <person name="Yu Z."/>
            <person name="Zhu L."/>
            <person name="Hu X."/>
            <person name="Shank E.B."/>
            <person name="Swiecicka I."/>
            <person name="Hansen B.M."/>
            <person name="Andrup L."/>
            <person name="Young S.K."/>
            <person name="Zeng Q."/>
            <person name="Gargeya S."/>
            <person name="Fitzgerald M."/>
            <person name="Haas B."/>
            <person name="Abouelleil A."/>
            <person name="Alvarado L."/>
            <person name="Arachchi H.M."/>
            <person name="Berlin A."/>
            <person name="Chapman S.B."/>
            <person name="Goldberg J."/>
            <person name="Griggs A."/>
            <person name="Gujja S."/>
            <person name="Hansen M."/>
            <person name="Howarth C."/>
            <person name="Imamovic A."/>
            <person name="Larimer J."/>
            <person name="McCowen C."/>
            <person name="Montmayeur A."/>
            <person name="Murphy C."/>
            <person name="Neiman D."/>
            <person name="Pearson M."/>
            <person name="Priest M."/>
            <person name="Roberts A."/>
            <person name="Saif S."/>
            <person name="Shea T."/>
            <person name="Sisk P."/>
            <person name="Sykes S."/>
            <person name="Wortman J."/>
            <person name="Nusbaum C."/>
            <person name="Birren B."/>
        </authorList>
    </citation>
    <scope>NUCLEOTIDE SEQUENCE [LARGE SCALE GENOMIC DNA]</scope>
    <source>
        <strain evidence="2 3">VD048</strain>
    </source>
</reference>
<evidence type="ECO:0000313" key="3">
    <source>
        <dbReference type="Proteomes" id="UP000006960"/>
    </source>
</evidence>
<dbReference type="Proteomes" id="UP000006960">
    <property type="component" value="Unassembled WGS sequence"/>
</dbReference>
<accession>J8HV06</accession>
<sequence length="36" mass="4207">MLEKFVCTLYLYLLSIIIVGYILLLTVLILKPYDLC</sequence>
<keyword evidence="1" id="KW-1133">Transmembrane helix</keyword>
<comment type="caution">
    <text evidence="2">The sequence shown here is derived from an EMBL/GenBank/DDBJ whole genome shotgun (WGS) entry which is preliminary data.</text>
</comment>
<keyword evidence="1" id="KW-0472">Membrane</keyword>
<dbReference type="HOGENOM" id="CLU_220412_0_0_9"/>
<keyword evidence="1" id="KW-0812">Transmembrane</keyword>
<protein>
    <submittedName>
        <fullName evidence="2">Uncharacterized protein</fullName>
    </submittedName>
</protein>